<feature type="region of interest" description="Disordered" evidence="7">
    <location>
        <begin position="771"/>
        <end position="806"/>
    </location>
</feature>
<dbReference type="GeneID" id="8505850"/>
<dbReference type="RefSeq" id="XP_002626902.1">
    <property type="nucleotide sequence ID" value="XM_002626856.2"/>
</dbReference>
<dbReference type="SMART" id="SM00906">
    <property type="entry name" value="Fungal_trans"/>
    <property type="match status" value="1"/>
</dbReference>
<dbReference type="GO" id="GO:0006351">
    <property type="term" value="P:DNA-templated transcription"/>
    <property type="evidence" value="ECO:0007669"/>
    <property type="project" value="InterPro"/>
</dbReference>
<dbReference type="KEGG" id="bgh:BDBG_03079"/>
<dbReference type="InterPro" id="IPR001138">
    <property type="entry name" value="Zn2Cys6_DnaBD"/>
</dbReference>
<evidence type="ECO:0000256" key="3">
    <source>
        <dbReference type="ARBA" id="ARBA00023125"/>
    </source>
</evidence>
<accession>A0A179UKL7</accession>
<dbReference type="PANTHER" id="PTHR46910">
    <property type="entry name" value="TRANSCRIPTION FACTOR PDR1"/>
    <property type="match status" value="1"/>
</dbReference>
<keyword evidence="1" id="KW-0479">Metal-binding</keyword>
<dbReference type="Pfam" id="PF04082">
    <property type="entry name" value="Fungal_trans"/>
    <property type="match status" value="1"/>
</dbReference>
<dbReference type="Gene3D" id="4.10.240.10">
    <property type="entry name" value="Zn(2)-C6 fungal-type DNA-binding domain"/>
    <property type="match status" value="1"/>
</dbReference>
<evidence type="ECO:0000256" key="7">
    <source>
        <dbReference type="SAM" id="MobiDB-lite"/>
    </source>
</evidence>
<evidence type="ECO:0000256" key="4">
    <source>
        <dbReference type="ARBA" id="ARBA00023163"/>
    </source>
</evidence>
<feature type="compositionally biased region" description="Polar residues" evidence="7">
    <location>
        <begin position="80"/>
        <end position="90"/>
    </location>
</feature>
<feature type="region of interest" description="Disordered" evidence="7">
    <location>
        <begin position="64"/>
        <end position="90"/>
    </location>
</feature>
<dbReference type="PROSITE" id="PS50048">
    <property type="entry name" value="ZN2_CY6_FUNGAL_2"/>
    <property type="match status" value="1"/>
</dbReference>
<dbReference type="GO" id="GO:0008270">
    <property type="term" value="F:zinc ion binding"/>
    <property type="evidence" value="ECO:0007669"/>
    <property type="project" value="InterPro"/>
</dbReference>
<dbReference type="VEuPathDB" id="FungiDB:BDBG_03079"/>
<dbReference type="CDD" id="cd00067">
    <property type="entry name" value="GAL4"/>
    <property type="match status" value="1"/>
</dbReference>
<evidence type="ECO:0000313" key="9">
    <source>
        <dbReference type="EMBL" id="OAT06952.1"/>
    </source>
</evidence>
<name>A0A179UKL7_BLAGS</name>
<dbReference type="InterPro" id="IPR050987">
    <property type="entry name" value="AtrR-like"/>
</dbReference>
<feature type="coiled-coil region" evidence="6">
    <location>
        <begin position="169"/>
        <end position="196"/>
    </location>
</feature>
<dbReference type="GO" id="GO:0000981">
    <property type="term" value="F:DNA-binding transcription factor activity, RNA polymerase II-specific"/>
    <property type="evidence" value="ECO:0007669"/>
    <property type="project" value="InterPro"/>
</dbReference>
<feature type="domain" description="Zn(2)-C6 fungal-type" evidence="8">
    <location>
        <begin position="131"/>
        <end position="162"/>
    </location>
</feature>
<evidence type="ECO:0000313" key="10">
    <source>
        <dbReference type="Proteomes" id="UP000002038"/>
    </source>
</evidence>
<dbReference type="GO" id="GO:0003677">
    <property type="term" value="F:DNA binding"/>
    <property type="evidence" value="ECO:0007669"/>
    <property type="project" value="UniProtKB-KW"/>
</dbReference>
<reference evidence="10" key="1">
    <citation type="journal article" date="2015" name="PLoS Genet.">
        <title>The dynamic genome and transcriptome of the human fungal pathogen Blastomyces and close relative Emmonsia.</title>
        <authorList>
            <person name="Munoz J.F."/>
            <person name="Gauthier G.M."/>
            <person name="Desjardins C.A."/>
            <person name="Gallo J.E."/>
            <person name="Holder J."/>
            <person name="Sullivan T.D."/>
            <person name="Marty A.J."/>
            <person name="Carmen J.C."/>
            <person name="Chen Z."/>
            <person name="Ding L."/>
            <person name="Gujja S."/>
            <person name="Magrini V."/>
            <person name="Misas E."/>
            <person name="Mitreva M."/>
            <person name="Priest M."/>
            <person name="Saif S."/>
            <person name="Whiston E.A."/>
            <person name="Young S."/>
            <person name="Zeng Q."/>
            <person name="Goldman W.E."/>
            <person name="Mardis E.R."/>
            <person name="Taylor J.W."/>
            <person name="McEwen J.G."/>
            <person name="Clay O.K."/>
            <person name="Klein B.S."/>
            <person name="Cuomo C.A."/>
        </authorList>
    </citation>
    <scope>NUCLEOTIDE SEQUENCE [LARGE SCALE GENOMIC DNA]</scope>
    <source>
        <strain evidence="10">SLH14081</strain>
    </source>
</reference>
<keyword evidence="3" id="KW-0238">DNA-binding</keyword>
<dbReference type="OrthoDB" id="2110361at2759"/>
<feature type="compositionally biased region" description="Low complexity" evidence="7">
    <location>
        <begin position="23"/>
        <end position="51"/>
    </location>
</feature>
<dbReference type="InterPro" id="IPR007219">
    <property type="entry name" value="XnlR_reg_dom"/>
</dbReference>
<organism evidence="9 10">
    <name type="scientific">Blastomyces gilchristii (strain SLH14081)</name>
    <name type="common">Blastomyces dermatitidis</name>
    <dbReference type="NCBI Taxonomy" id="559298"/>
    <lineage>
        <taxon>Eukaryota</taxon>
        <taxon>Fungi</taxon>
        <taxon>Dikarya</taxon>
        <taxon>Ascomycota</taxon>
        <taxon>Pezizomycotina</taxon>
        <taxon>Eurotiomycetes</taxon>
        <taxon>Eurotiomycetidae</taxon>
        <taxon>Onygenales</taxon>
        <taxon>Ajellomycetaceae</taxon>
        <taxon>Blastomyces</taxon>
    </lineage>
</organism>
<dbReference type="SMART" id="SM00066">
    <property type="entry name" value="GAL4"/>
    <property type="match status" value="1"/>
</dbReference>
<dbReference type="SUPFAM" id="SSF57701">
    <property type="entry name" value="Zn2/Cys6 DNA-binding domain"/>
    <property type="match status" value="1"/>
</dbReference>
<feature type="compositionally biased region" description="Polar residues" evidence="7">
    <location>
        <begin position="795"/>
        <end position="806"/>
    </location>
</feature>
<dbReference type="EMBL" id="GG657451">
    <property type="protein sequence ID" value="OAT06952.1"/>
    <property type="molecule type" value="Genomic_DNA"/>
</dbReference>
<evidence type="ECO:0000256" key="1">
    <source>
        <dbReference type="ARBA" id="ARBA00022723"/>
    </source>
</evidence>
<evidence type="ECO:0000256" key="2">
    <source>
        <dbReference type="ARBA" id="ARBA00023015"/>
    </source>
</evidence>
<evidence type="ECO:0000259" key="8">
    <source>
        <dbReference type="PROSITE" id="PS50048"/>
    </source>
</evidence>
<dbReference type="PROSITE" id="PS00463">
    <property type="entry name" value="ZN2_CY6_FUNGAL_1"/>
    <property type="match status" value="1"/>
</dbReference>
<dbReference type="PANTHER" id="PTHR46910:SF1">
    <property type="entry name" value="MISCELLANEOUS ZN(II)2CYS6 TRANSCRIPTION FACTOR (EUROFUNG)-RELATED"/>
    <property type="match status" value="1"/>
</dbReference>
<dbReference type="Pfam" id="PF00172">
    <property type="entry name" value="Zn_clus"/>
    <property type="match status" value="1"/>
</dbReference>
<dbReference type="InterPro" id="IPR036864">
    <property type="entry name" value="Zn2-C6_fun-type_DNA-bd_sf"/>
</dbReference>
<gene>
    <name evidence="9" type="ORF">BDBG_03079</name>
</gene>
<protein>
    <submittedName>
        <fullName evidence="9">Fungal specific transcription factor domain-containing protein</fullName>
    </submittedName>
</protein>
<sequence length="814" mass="90629">MQNPYHQLPAIQAPQSSGPYVSPPVASSTSSAISGPRARSNLSSAPSSRASNGLKISHLVYSSRQHDLRHSPPGVAHLHSQGSLSVSSTETSGVLPEAHHQNEMAPARLRMVSSNQQPHKRAYRQRRKDPSCDACRERKVKCDASDSSSCTECSNRNVRCLFTKETNRRMSSIKQVQDLERQLAQAKQQLRQLRSGIPKIDSLMDPDFELHDDTPRIPEVGQRPNRLNFTNINLPPSHVCSKMRTYGQGLINFPPNPSLTHLPLLLTGDVPPLPPASVMDALLGQYFSHIHSVFPIVHWPTLLNDYDQVSRVRSLHGVTRGWAAALFAILACGSLHSLDQDLVSKGKDFLQTSVGLIDVWQDTFSLNQVRTAMLISIFLYETNLKSASWVWLGSAVRIAQDLGLHIESAYSPMETVLRRRVWWALYAWERLVVLETGRPLMIHDEDCDVELLSSVDDRLTDGDSLSRGEKLTPVLAITHVMRAVSQLTKSLKTLVISTDTLEAFERHFRLCLATFPLDYRMEANHYLHPRALSPIMFMQNTRLVLHRHNISPRSSTEVRHVALGRCLAISRDTACLLSRCMLSPNTPKVGPIAQQGGHWRHVMATAATTILCCHIWRCTLILLLQSDYAGALVCVQASAAIGDARLVNAACGRYVAFFLKCMLEKARRHGLENLDRDEEMMAYVSGDLQGRASGSWIWQTNENESASTVTQPQSVTSSKLSPLGEQFVDGAPNGAAVDASEREWEGWGWVEQTVQLLLTEQQQQQNLMVETKENGSRFSGLPRSSLPYNRPPENISPSRNGSTSHSRMTIANII</sequence>
<evidence type="ECO:0000256" key="6">
    <source>
        <dbReference type="SAM" id="Coils"/>
    </source>
</evidence>
<dbReference type="CDD" id="cd12148">
    <property type="entry name" value="fungal_TF_MHR"/>
    <property type="match status" value="1"/>
</dbReference>
<dbReference type="Proteomes" id="UP000002038">
    <property type="component" value="Unassembled WGS sequence"/>
</dbReference>
<evidence type="ECO:0000256" key="5">
    <source>
        <dbReference type="ARBA" id="ARBA00023242"/>
    </source>
</evidence>
<keyword evidence="2" id="KW-0805">Transcription regulation</keyword>
<keyword evidence="5" id="KW-0539">Nucleus</keyword>
<proteinExistence type="predicted"/>
<feature type="region of interest" description="Disordered" evidence="7">
    <location>
        <begin position="1"/>
        <end position="51"/>
    </location>
</feature>
<keyword evidence="4" id="KW-0804">Transcription</keyword>
<keyword evidence="10" id="KW-1185">Reference proteome</keyword>
<dbReference type="AlphaFoldDB" id="A0A179UKL7"/>
<keyword evidence="6" id="KW-0175">Coiled coil</keyword>